<dbReference type="AlphaFoldDB" id="A0A180H4A5"/>
<dbReference type="EnsemblFungi" id="PTTG_25485-t43_1">
    <property type="protein sequence ID" value="PTTG_25485-t43_1-p1"/>
    <property type="gene ID" value="PTTG_25485"/>
</dbReference>
<dbReference type="GO" id="GO:0031011">
    <property type="term" value="C:Ino80 complex"/>
    <property type="evidence" value="ECO:0007669"/>
    <property type="project" value="InterPro"/>
</dbReference>
<keyword evidence="2" id="KW-0805">Transcription regulation</keyword>
<sequence>MASSTSEKTRTGVHEKKRSEADNLSYSMIPKRFKDEKSKKGPRRNKTLKQILAAERLRAKHVSDVLLKVNSTPDEDMEMAAAPDDQPNPNDQQQRSHSQPVVNKKARREPLGTVNADVNYNTYMMIEAPPSVIPPKKYCDITGLEAPYIDPKSRLRYHNAEVYELIRTFGPGLDQSYLSLRGAHITLR</sequence>
<proteinExistence type="predicted"/>
<dbReference type="GO" id="GO:0006338">
    <property type="term" value="P:chromatin remodeling"/>
    <property type="evidence" value="ECO:0007669"/>
    <property type="project" value="InterPro"/>
</dbReference>
<dbReference type="Pfam" id="PF08265">
    <property type="entry name" value="YL1_C"/>
    <property type="match status" value="1"/>
</dbReference>
<keyword evidence="3" id="KW-0804">Transcription</keyword>
<comment type="subcellular location">
    <subcellularLocation>
        <location evidence="1">Nucleus</location>
    </subcellularLocation>
</comment>
<protein>
    <submittedName>
        <fullName evidence="8">YL1_C domain-containing protein</fullName>
    </submittedName>
</protein>
<dbReference type="OrthoDB" id="49520at2759"/>
<dbReference type="VEuPathDB" id="FungiDB:PTTG_25485"/>
<dbReference type="EMBL" id="ADAS02000004">
    <property type="protein sequence ID" value="OAV99213.1"/>
    <property type="molecule type" value="Genomic_DNA"/>
</dbReference>
<evidence type="ECO:0000256" key="1">
    <source>
        <dbReference type="ARBA" id="ARBA00004123"/>
    </source>
</evidence>
<keyword evidence="9" id="KW-1185">Reference proteome</keyword>
<evidence type="ECO:0000256" key="2">
    <source>
        <dbReference type="ARBA" id="ARBA00023015"/>
    </source>
</evidence>
<evidence type="ECO:0000259" key="6">
    <source>
        <dbReference type="SMART" id="SM00993"/>
    </source>
</evidence>
<reference evidence="7" key="1">
    <citation type="submission" date="2009-11" db="EMBL/GenBank/DDBJ databases">
        <authorList>
            <consortium name="The Broad Institute Genome Sequencing Platform"/>
            <person name="Ward D."/>
            <person name="Feldgarden M."/>
            <person name="Earl A."/>
            <person name="Young S.K."/>
            <person name="Zeng Q."/>
            <person name="Koehrsen M."/>
            <person name="Alvarado L."/>
            <person name="Berlin A."/>
            <person name="Bochicchio J."/>
            <person name="Borenstein D."/>
            <person name="Chapman S.B."/>
            <person name="Chen Z."/>
            <person name="Engels R."/>
            <person name="Freedman E."/>
            <person name="Gellesch M."/>
            <person name="Goldberg J."/>
            <person name="Griggs A."/>
            <person name="Gujja S."/>
            <person name="Heilman E."/>
            <person name="Heiman D."/>
            <person name="Hepburn T."/>
            <person name="Howarth C."/>
            <person name="Jen D."/>
            <person name="Larson L."/>
            <person name="Lewis B."/>
            <person name="Mehta T."/>
            <person name="Park D."/>
            <person name="Pearson M."/>
            <person name="Roberts A."/>
            <person name="Saif S."/>
            <person name="Shea T."/>
            <person name="Shenoy N."/>
            <person name="Sisk P."/>
            <person name="Stolte C."/>
            <person name="Sykes S."/>
            <person name="Thomson T."/>
            <person name="Walk T."/>
            <person name="White J."/>
            <person name="Yandava C."/>
            <person name="Izard J."/>
            <person name="Baranova O.V."/>
            <person name="Blanton J.M."/>
            <person name="Tanner A.C."/>
            <person name="Dewhirst F.E."/>
            <person name="Haas B."/>
            <person name="Nusbaum C."/>
            <person name="Birren B."/>
        </authorList>
    </citation>
    <scope>NUCLEOTIDE SEQUENCE [LARGE SCALE GENOMIC DNA]</scope>
    <source>
        <strain evidence="7">1-1 BBBD Race 1</strain>
    </source>
</reference>
<evidence type="ECO:0000256" key="5">
    <source>
        <dbReference type="SAM" id="MobiDB-lite"/>
    </source>
</evidence>
<evidence type="ECO:0000256" key="4">
    <source>
        <dbReference type="ARBA" id="ARBA00023242"/>
    </source>
</evidence>
<reference evidence="7" key="2">
    <citation type="submission" date="2016-05" db="EMBL/GenBank/DDBJ databases">
        <title>Comparative analysis highlights variable genome content of wheat rusts and divergence of the mating loci.</title>
        <authorList>
            <person name="Cuomo C.A."/>
            <person name="Bakkeren G."/>
            <person name="Szabo L."/>
            <person name="Khalil H."/>
            <person name="Joly D."/>
            <person name="Goldberg J."/>
            <person name="Young S."/>
            <person name="Zeng Q."/>
            <person name="Fellers J."/>
        </authorList>
    </citation>
    <scope>NUCLEOTIDE SEQUENCE [LARGE SCALE GENOMIC DNA]</scope>
    <source>
        <strain evidence="7">1-1 BBBD Race 1</strain>
    </source>
</reference>
<dbReference type="InterPro" id="IPR013272">
    <property type="entry name" value="Vps72/YL1_C"/>
</dbReference>
<dbReference type="Proteomes" id="UP000005240">
    <property type="component" value="Unassembled WGS sequence"/>
</dbReference>
<evidence type="ECO:0000313" key="8">
    <source>
        <dbReference type="EnsemblFungi" id="PTTG_25485-t43_1-p1"/>
    </source>
</evidence>
<reference evidence="8" key="4">
    <citation type="submission" date="2025-05" db="UniProtKB">
        <authorList>
            <consortium name="EnsemblFungi"/>
        </authorList>
    </citation>
    <scope>IDENTIFICATION</scope>
    <source>
        <strain evidence="8">isolate 1-1 / race 1 (BBBD)</strain>
    </source>
</reference>
<dbReference type="STRING" id="630390.A0A180H4A5"/>
<feature type="compositionally biased region" description="Basic and acidic residues" evidence="5">
    <location>
        <begin position="7"/>
        <end position="21"/>
    </location>
</feature>
<keyword evidence="4" id="KW-0539">Nucleus</keyword>
<evidence type="ECO:0000256" key="3">
    <source>
        <dbReference type="ARBA" id="ARBA00023163"/>
    </source>
</evidence>
<dbReference type="InterPro" id="IPR029525">
    <property type="entry name" value="INO80C/Ies6"/>
</dbReference>
<feature type="domain" description="Vps72/YL1 C-terminal" evidence="6">
    <location>
        <begin position="137"/>
        <end position="166"/>
    </location>
</feature>
<accession>A0A180H4A5</accession>
<feature type="compositionally biased region" description="Low complexity" evidence="5">
    <location>
        <begin position="79"/>
        <end position="93"/>
    </location>
</feature>
<feature type="region of interest" description="Disordered" evidence="5">
    <location>
        <begin position="1"/>
        <end position="110"/>
    </location>
</feature>
<dbReference type="PANTHER" id="PTHR31200:SF1">
    <property type="entry name" value="INO80 COMPLEX SUBUNIT C"/>
    <property type="match status" value="1"/>
</dbReference>
<dbReference type="SMART" id="SM00993">
    <property type="entry name" value="YL1_C"/>
    <property type="match status" value="1"/>
</dbReference>
<reference evidence="8 9" key="3">
    <citation type="journal article" date="2017" name="G3 (Bethesda)">
        <title>Comparative analysis highlights variable genome content of wheat rusts and divergence of the mating loci.</title>
        <authorList>
            <person name="Cuomo C.A."/>
            <person name="Bakkeren G."/>
            <person name="Khalil H.B."/>
            <person name="Panwar V."/>
            <person name="Joly D."/>
            <person name="Linning R."/>
            <person name="Sakthikumar S."/>
            <person name="Song X."/>
            <person name="Adiconis X."/>
            <person name="Fan L."/>
            <person name="Goldberg J.M."/>
            <person name="Levin J.Z."/>
            <person name="Young S."/>
            <person name="Zeng Q."/>
            <person name="Anikster Y."/>
            <person name="Bruce M."/>
            <person name="Wang M."/>
            <person name="Yin C."/>
            <person name="McCallum B."/>
            <person name="Szabo L.J."/>
            <person name="Hulbert S."/>
            <person name="Chen X."/>
            <person name="Fellers J.P."/>
        </authorList>
    </citation>
    <scope>NUCLEOTIDE SEQUENCE</scope>
    <source>
        <strain evidence="8">isolate 1-1 / race 1 (BBBD)</strain>
        <strain evidence="9">Isolate 1-1 / race 1 (BBBD)</strain>
    </source>
</reference>
<dbReference type="PANTHER" id="PTHR31200">
    <property type="entry name" value="INO80 COMPLEX SUBUNIT C"/>
    <property type="match status" value="1"/>
</dbReference>
<evidence type="ECO:0000313" key="9">
    <source>
        <dbReference type="Proteomes" id="UP000005240"/>
    </source>
</evidence>
<gene>
    <name evidence="7" type="ORF">PTTG_25485</name>
</gene>
<name>A0A180H4A5_PUCT1</name>
<evidence type="ECO:0000313" key="7">
    <source>
        <dbReference type="EMBL" id="OAV99213.1"/>
    </source>
</evidence>
<organism evidence="7">
    <name type="scientific">Puccinia triticina (isolate 1-1 / race 1 (BBBD))</name>
    <name type="common">Brown leaf rust fungus</name>
    <dbReference type="NCBI Taxonomy" id="630390"/>
    <lineage>
        <taxon>Eukaryota</taxon>
        <taxon>Fungi</taxon>
        <taxon>Dikarya</taxon>
        <taxon>Basidiomycota</taxon>
        <taxon>Pucciniomycotina</taxon>
        <taxon>Pucciniomycetes</taxon>
        <taxon>Pucciniales</taxon>
        <taxon>Pucciniaceae</taxon>
        <taxon>Puccinia</taxon>
    </lineage>
</organism>